<sequence>MNNTEQPHLDEMVGYQSQKEDYDSYDGDLNGSQADPINNIRSIPDSQQDNKTHTLTNGRPKTKGRTNTNTSRITPYQISKKPTNIMDTLGLKSRRTPNKLPTAKADRIVLENLRKATH</sequence>
<accession>A0A8S4NLC3</accession>
<keyword evidence="3" id="KW-1185">Reference proteome</keyword>
<name>A0A8S4NLC3_OWEFU</name>
<gene>
    <name evidence="2" type="ORF">OFUS_LOCUS8818</name>
</gene>
<organism evidence="2 3">
    <name type="scientific">Owenia fusiformis</name>
    <name type="common">Polychaete worm</name>
    <dbReference type="NCBI Taxonomy" id="6347"/>
    <lineage>
        <taxon>Eukaryota</taxon>
        <taxon>Metazoa</taxon>
        <taxon>Spiralia</taxon>
        <taxon>Lophotrochozoa</taxon>
        <taxon>Annelida</taxon>
        <taxon>Polychaeta</taxon>
        <taxon>Sedentaria</taxon>
        <taxon>Canalipalpata</taxon>
        <taxon>Sabellida</taxon>
        <taxon>Oweniida</taxon>
        <taxon>Oweniidae</taxon>
        <taxon>Owenia</taxon>
    </lineage>
</organism>
<evidence type="ECO:0000256" key="1">
    <source>
        <dbReference type="SAM" id="MobiDB-lite"/>
    </source>
</evidence>
<reference evidence="2" key="1">
    <citation type="submission" date="2022-03" db="EMBL/GenBank/DDBJ databases">
        <authorList>
            <person name="Martin C."/>
        </authorList>
    </citation>
    <scope>NUCLEOTIDE SEQUENCE</scope>
</reference>
<feature type="compositionally biased region" description="Polar residues" evidence="1">
    <location>
        <begin position="30"/>
        <end position="71"/>
    </location>
</feature>
<evidence type="ECO:0000313" key="2">
    <source>
        <dbReference type="EMBL" id="CAH1782360.1"/>
    </source>
</evidence>
<dbReference type="AlphaFoldDB" id="A0A8S4NLC3"/>
<proteinExistence type="predicted"/>
<feature type="region of interest" description="Disordered" evidence="1">
    <location>
        <begin position="1"/>
        <end position="71"/>
    </location>
</feature>
<dbReference type="Proteomes" id="UP000749559">
    <property type="component" value="Unassembled WGS sequence"/>
</dbReference>
<protein>
    <submittedName>
        <fullName evidence="2">Uncharacterized protein</fullName>
    </submittedName>
</protein>
<evidence type="ECO:0000313" key="3">
    <source>
        <dbReference type="Proteomes" id="UP000749559"/>
    </source>
</evidence>
<dbReference type="EMBL" id="CAIIXF020000004">
    <property type="protein sequence ID" value="CAH1782360.1"/>
    <property type="molecule type" value="Genomic_DNA"/>
</dbReference>
<comment type="caution">
    <text evidence="2">The sequence shown here is derived from an EMBL/GenBank/DDBJ whole genome shotgun (WGS) entry which is preliminary data.</text>
</comment>